<accession>H1VLZ0</accession>
<feature type="region of interest" description="Disordered" evidence="1">
    <location>
        <begin position="38"/>
        <end position="61"/>
    </location>
</feature>
<dbReference type="EMBL" id="CACQ02004577">
    <property type="protein sequence ID" value="CCF41243.1"/>
    <property type="molecule type" value="Genomic_DNA"/>
</dbReference>
<reference evidence="3" key="1">
    <citation type="journal article" date="2012" name="Nat. Genet.">
        <title>Lifestyle transitions in plant pathogenic Colletotrichum fungi deciphered by genome and transcriptome analyses.</title>
        <authorList>
            <person name="O'Connell R.J."/>
            <person name="Thon M.R."/>
            <person name="Hacquard S."/>
            <person name="Amyotte S.G."/>
            <person name="Kleemann J."/>
            <person name="Torres M.F."/>
            <person name="Damm U."/>
            <person name="Buiate E.A."/>
            <person name="Epstein L."/>
            <person name="Alkan N."/>
            <person name="Altmueller J."/>
            <person name="Alvarado-Balderrama L."/>
            <person name="Bauser C.A."/>
            <person name="Becker C."/>
            <person name="Birren B.W."/>
            <person name="Chen Z."/>
            <person name="Choi J."/>
            <person name="Crouch J.A."/>
            <person name="Duvick J.P."/>
            <person name="Farman M.A."/>
            <person name="Gan P."/>
            <person name="Heiman D."/>
            <person name="Henrissat B."/>
            <person name="Howard R.J."/>
            <person name="Kabbage M."/>
            <person name="Koch C."/>
            <person name="Kracher B."/>
            <person name="Kubo Y."/>
            <person name="Law A.D."/>
            <person name="Lebrun M.-H."/>
            <person name="Lee Y.-H."/>
            <person name="Miyara I."/>
            <person name="Moore N."/>
            <person name="Neumann U."/>
            <person name="Nordstroem K."/>
            <person name="Panaccione D.G."/>
            <person name="Panstruga R."/>
            <person name="Place M."/>
            <person name="Proctor R.H."/>
            <person name="Prusky D."/>
            <person name="Rech G."/>
            <person name="Reinhardt R."/>
            <person name="Rollins J.A."/>
            <person name="Rounsley S."/>
            <person name="Schardl C.L."/>
            <person name="Schwartz D.C."/>
            <person name="Shenoy N."/>
            <person name="Shirasu K."/>
            <person name="Sikhakolli U.R."/>
            <person name="Stueber K."/>
            <person name="Sukno S.A."/>
            <person name="Sweigard J.A."/>
            <person name="Takano Y."/>
            <person name="Takahara H."/>
            <person name="Trail F."/>
            <person name="van der Does H.C."/>
            <person name="Voll L.M."/>
            <person name="Will I."/>
            <person name="Young S."/>
            <person name="Zeng Q."/>
            <person name="Zhang J."/>
            <person name="Zhou S."/>
            <person name="Dickman M.B."/>
            <person name="Schulze-Lefert P."/>
            <person name="Ver Loren van Themaat E."/>
            <person name="Ma L.-J."/>
            <person name="Vaillancourt L.J."/>
        </authorList>
    </citation>
    <scope>NUCLEOTIDE SEQUENCE [LARGE SCALE GENOMIC DNA]</scope>
    <source>
        <strain evidence="3">IMI 349063</strain>
    </source>
</reference>
<sequence length="61" mass="6798">CDVEWLAHRRVISKSYEKKKLRDEPKRIWVVRRSFGSNVDAGADSSSSSTAGREGTAFVGL</sequence>
<dbReference type="AlphaFoldDB" id="H1VLZ0"/>
<dbReference type="HOGENOM" id="CLU_2928905_0_0_1"/>
<feature type="non-terminal residue" evidence="2">
    <location>
        <position position="1"/>
    </location>
</feature>
<evidence type="ECO:0000256" key="1">
    <source>
        <dbReference type="SAM" id="MobiDB-lite"/>
    </source>
</evidence>
<proteinExistence type="predicted"/>
<evidence type="ECO:0000313" key="2">
    <source>
        <dbReference type="EMBL" id="CCF41243.1"/>
    </source>
</evidence>
<evidence type="ECO:0000313" key="3">
    <source>
        <dbReference type="Proteomes" id="UP000007174"/>
    </source>
</evidence>
<gene>
    <name evidence="2" type="ORF">CH063_11583</name>
</gene>
<organism evidence="2 3">
    <name type="scientific">Colletotrichum higginsianum (strain IMI 349063)</name>
    <name type="common">Crucifer anthracnose fungus</name>
    <dbReference type="NCBI Taxonomy" id="759273"/>
    <lineage>
        <taxon>Eukaryota</taxon>
        <taxon>Fungi</taxon>
        <taxon>Dikarya</taxon>
        <taxon>Ascomycota</taxon>
        <taxon>Pezizomycotina</taxon>
        <taxon>Sordariomycetes</taxon>
        <taxon>Hypocreomycetidae</taxon>
        <taxon>Glomerellales</taxon>
        <taxon>Glomerellaceae</taxon>
        <taxon>Colletotrichum</taxon>
        <taxon>Colletotrichum destructivum species complex</taxon>
    </lineage>
</organism>
<dbReference type="Proteomes" id="UP000007174">
    <property type="component" value="Unassembled WGS sequence"/>
</dbReference>
<name>H1VLZ0_COLHI</name>
<protein>
    <submittedName>
        <fullName evidence="2">Uncharacterized protein</fullName>
    </submittedName>
</protein>